<dbReference type="EC" id="3.5.4.4" evidence="8"/>
<proteinExistence type="inferred from homology"/>
<evidence type="ECO:0000313" key="8">
    <source>
        <dbReference type="EMBL" id="NIH68995.1"/>
    </source>
</evidence>
<sequence length="363" mass="38891">MSLATGVHSTPVPADPAIDAMVTALPKVSLHCHLIGSVAPQTVLDLARKHGIALGRSAEELYDHHSYADLAEFLRVLDVVGSLIRDVDDFHRVAYESLTAGGADHGVLYREVHLSPPGHPGVPYPRIVEGVLAGARDAEADTGVRAAFVVGLCRERSGVAAVELVEQVVEHRADEVLGIGLDYAEVAGPPGRFVEAYRLAARHGLQRTAHSESGPPQHIEVLLDQLGCSRVDHGYHVVDDPVLTARCVAERVPFTCTPVSSDIGRYSGSGDGSHRRIAEMVDAGLCVTVDSDDPPMFGTDPTHDYRVLAHALGYRRDQLAAFTRNAVEACWLDETDKAGLRARVDAVVATTPDAPPPLMEDRA</sequence>
<evidence type="ECO:0000313" key="7">
    <source>
        <dbReference type="EMBL" id="GGL78394.1"/>
    </source>
</evidence>
<reference evidence="8 9" key="3">
    <citation type="submission" date="2020-02" db="EMBL/GenBank/DDBJ databases">
        <title>Sequencing the genomes of 1000 actinobacteria strains.</title>
        <authorList>
            <person name="Klenk H.-P."/>
        </authorList>
    </citation>
    <scope>NUCLEOTIDE SEQUENCE [LARGE SCALE GENOMIC DNA]</scope>
    <source>
        <strain evidence="8 9">DSM 45201</strain>
    </source>
</reference>
<dbReference type="Gene3D" id="3.20.20.140">
    <property type="entry name" value="Metal-dependent hydrolases"/>
    <property type="match status" value="1"/>
</dbReference>
<dbReference type="GO" id="GO:0046872">
    <property type="term" value="F:metal ion binding"/>
    <property type="evidence" value="ECO:0007669"/>
    <property type="project" value="UniProtKB-KW"/>
</dbReference>
<accession>A0A846LTN2</accession>
<dbReference type="PANTHER" id="PTHR43114">
    <property type="entry name" value="ADENINE DEAMINASE"/>
    <property type="match status" value="1"/>
</dbReference>
<reference evidence="7" key="1">
    <citation type="journal article" date="2014" name="Int. J. Syst. Evol. Microbiol.">
        <title>Complete genome of a new Firmicutes species belonging to the dominant human colonic microbiota ('Ruminococcus bicirculans') reveals two chromosomes and a selective capacity to utilize plant glucans.</title>
        <authorList>
            <consortium name="NISC Comparative Sequencing Program"/>
            <person name="Wegmann U."/>
            <person name="Louis P."/>
            <person name="Goesmann A."/>
            <person name="Henrissat B."/>
            <person name="Duncan S.H."/>
            <person name="Flint H.J."/>
        </authorList>
    </citation>
    <scope>NUCLEOTIDE SEQUENCE</scope>
    <source>
        <strain evidence="7">CGMCC 4.5581</strain>
    </source>
</reference>
<keyword evidence="5" id="KW-0862">Zinc</keyword>
<comment type="cofactor">
    <cofactor evidence="1">
        <name>Zn(2+)</name>
        <dbReference type="ChEBI" id="CHEBI:29105"/>
    </cofactor>
</comment>
<evidence type="ECO:0000256" key="2">
    <source>
        <dbReference type="ARBA" id="ARBA00006676"/>
    </source>
</evidence>
<dbReference type="GO" id="GO:0005829">
    <property type="term" value="C:cytosol"/>
    <property type="evidence" value="ECO:0007669"/>
    <property type="project" value="TreeGrafter"/>
</dbReference>
<protein>
    <submittedName>
        <fullName evidence="7">Adenine deaminase</fullName>
    </submittedName>
    <submittedName>
        <fullName evidence="8">Adenosine deaminase</fullName>
        <ecNumber evidence="8">3.5.4.4</ecNumber>
    </submittedName>
</protein>
<evidence type="ECO:0000259" key="6">
    <source>
        <dbReference type="Pfam" id="PF00962"/>
    </source>
</evidence>
<comment type="similarity">
    <text evidence="2">Belongs to the metallo-dependent hydrolases superfamily. Adenosine and AMP deaminases family.</text>
</comment>
<dbReference type="EMBL" id="JAAMPA010000002">
    <property type="protein sequence ID" value="NIH68995.1"/>
    <property type="molecule type" value="Genomic_DNA"/>
</dbReference>
<dbReference type="SUPFAM" id="SSF51556">
    <property type="entry name" value="Metallo-dependent hydrolases"/>
    <property type="match status" value="1"/>
</dbReference>
<evidence type="ECO:0000313" key="9">
    <source>
        <dbReference type="Proteomes" id="UP000552836"/>
    </source>
</evidence>
<keyword evidence="4 8" id="KW-0378">Hydrolase</keyword>
<dbReference type="EMBL" id="BMMI01000007">
    <property type="protein sequence ID" value="GGL78394.1"/>
    <property type="molecule type" value="Genomic_DNA"/>
</dbReference>
<name>A0A846LTN2_9ACTN</name>
<reference evidence="7" key="4">
    <citation type="submission" date="2024-05" db="EMBL/GenBank/DDBJ databases">
        <authorList>
            <person name="Sun Q."/>
            <person name="Zhou Y."/>
        </authorList>
    </citation>
    <scope>NUCLEOTIDE SEQUENCE</scope>
    <source>
        <strain evidence="7">CGMCC 4.5581</strain>
    </source>
</reference>
<evidence type="ECO:0000256" key="3">
    <source>
        <dbReference type="ARBA" id="ARBA00022723"/>
    </source>
</evidence>
<dbReference type="RefSeq" id="WP_208383668.1">
    <property type="nucleotide sequence ID" value="NZ_BAABJU010000003.1"/>
</dbReference>
<gene>
    <name evidence="8" type="ORF">FB380_003483</name>
    <name evidence="7" type="ORF">GCM10011589_38040</name>
</gene>
<dbReference type="InterPro" id="IPR001365">
    <property type="entry name" value="A_deaminase_dom"/>
</dbReference>
<evidence type="ECO:0000256" key="1">
    <source>
        <dbReference type="ARBA" id="ARBA00001947"/>
    </source>
</evidence>
<comment type="caution">
    <text evidence="8">The sequence shown here is derived from an EMBL/GenBank/DDBJ whole genome shotgun (WGS) entry which is preliminary data.</text>
</comment>
<reference evidence="10" key="2">
    <citation type="journal article" date="2019" name="Int. J. Syst. Evol. Microbiol.">
        <title>The Global Catalogue of Microorganisms (GCM) 10K type strain sequencing project: providing services to taxonomists for standard genome sequencing and annotation.</title>
        <authorList>
            <consortium name="The Broad Institute Genomics Platform"/>
            <consortium name="The Broad Institute Genome Sequencing Center for Infectious Disease"/>
            <person name="Wu L."/>
            <person name="Ma J."/>
        </authorList>
    </citation>
    <scope>NUCLEOTIDE SEQUENCE [LARGE SCALE GENOMIC DNA]</scope>
    <source>
        <strain evidence="10">CGMCC 4.5581</strain>
    </source>
</reference>
<feature type="domain" description="Adenosine deaminase" evidence="6">
    <location>
        <begin position="26"/>
        <end position="346"/>
    </location>
</feature>
<dbReference type="InterPro" id="IPR032466">
    <property type="entry name" value="Metal_Hydrolase"/>
</dbReference>
<dbReference type="InterPro" id="IPR006330">
    <property type="entry name" value="Ado/ade_deaminase"/>
</dbReference>
<dbReference type="AlphaFoldDB" id="A0A846LTN2"/>
<dbReference type="GO" id="GO:0006146">
    <property type="term" value="P:adenine catabolic process"/>
    <property type="evidence" value="ECO:0007669"/>
    <property type="project" value="TreeGrafter"/>
</dbReference>
<dbReference type="Proteomes" id="UP000648663">
    <property type="component" value="Unassembled WGS sequence"/>
</dbReference>
<keyword evidence="3" id="KW-0479">Metal-binding</keyword>
<dbReference type="PANTHER" id="PTHR43114:SF6">
    <property type="entry name" value="ADENINE DEAMINASE"/>
    <property type="match status" value="1"/>
</dbReference>
<organism evidence="8 9">
    <name type="scientific">Modestobacter marinus</name>
    <dbReference type="NCBI Taxonomy" id="477641"/>
    <lineage>
        <taxon>Bacteria</taxon>
        <taxon>Bacillati</taxon>
        <taxon>Actinomycetota</taxon>
        <taxon>Actinomycetes</taxon>
        <taxon>Geodermatophilales</taxon>
        <taxon>Geodermatophilaceae</taxon>
        <taxon>Modestobacter</taxon>
    </lineage>
</organism>
<keyword evidence="10" id="KW-1185">Reference proteome</keyword>
<evidence type="ECO:0000256" key="5">
    <source>
        <dbReference type="ARBA" id="ARBA00022833"/>
    </source>
</evidence>
<evidence type="ECO:0000313" key="10">
    <source>
        <dbReference type="Proteomes" id="UP000648663"/>
    </source>
</evidence>
<dbReference type="Pfam" id="PF00962">
    <property type="entry name" value="A_deaminase"/>
    <property type="match status" value="1"/>
</dbReference>
<dbReference type="GO" id="GO:0000034">
    <property type="term" value="F:adenine deaminase activity"/>
    <property type="evidence" value="ECO:0007669"/>
    <property type="project" value="TreeGrafter"/>
</dbReference>
<dbReference type="NCBIfam" id="TIGR01430">
    <property type="entry name" value="aden_deam"/>
    <property type="match status" value="1"/>
</dbReference>
<evidence type="ECO:0000256" key="4">
    <source>
        <dbReference type="ARBA" id="ARBA00022801"/>
    </source>
</evidence>
<dbReference type="GO" id="GO:0043103">
    <property type="term" value="P:hypoxanthine salvage"/>
    <property type="evidence" value="ECO:0007669"/>
    <property type="project" value="TreeGrafter"/>
</dbReference>
<dbReference type="Proteomes" id="UP000552836">
    <property type="component" value="Unassembled WGS sequence"/>
</dbReference>